<feature type="domain" description="Retroviral polymerase SH3-like" evidence="2">
    <location>
        <begin position="16"/>
        <end position="71"/>
    </location>
</feature>
<protein>
    <submittedName>
        <fullName evidence="3">Retrovirus-related pol polyprotein from transposon TNT 1-94</fullName>
    </submittedName>
</protein>
<feature type="compositionally biased region" description="Polar residues" evidence="1">
    <location>
        <begin position="239"/>
        <end position="254"/>
    </location>
</feature>
<comment type="caution">
    <text evidence="3">The sequence shown here is derived from an EMBL/GenBank/DDBJ whole genome shotgun (WGS) entry which is preliminary data.</text>
</comment>
<accession>A0ABQ5GPY9</accession>
<dbReference type="InterPro" id="IPR057670">
    <property type="entry name" value="SH3_retrovirus"/>
</dbReference>
<sequence>MGKLHRMSSEIDLLTCRVFIHNHKDHLGKFDEKDDDGFFLGYSTVSKAFMVFNIRRQEMEETFHVTFNEADEVIMHTNNESMSFPGDEFVLPRNPIPRIPLNNTKVKDSEAALVNECLYADFHSKLNPKRHVTVDEVMEDAFSNSESMPDDEIMSMSERDDNFDKFLSPQDEMVADKVIDELAKRNNTSIVPIHIPRMPDIKNLLQSTANKGGKYKSPFAIDSDVENDQPATLAIVNPAPTQGEPQSSGSTSKPNPLAMVTVVHSLAEVEHAKEEPAPKRLKVMFDIPKPVPLKSMGQSLSTICLVNNSQQVFFSSSQPEHSTIHPAMSRTPPLSKIDKGKSIAMTTNDSALNVIMPLME</sequence>
<organism evidence="3 4">
    <name type="scientific">Tanacetum coccineum</name>
    <dbReference type="NCBI Taxonomy" id="301880"/>
    <lineage>
        <taxon>Eukaryota</taxon>
        <taxon>Viridiplantae</taxon>
        <taxon>Streptophyta</taxon>
        <taxon>Embryophyta</taxon>
        <taxon>Tracheophyta</taxon>
        <taxon>Spermatophyta</taxon>
        <taxon>Magnoliopsida</taxon>
        <taxon>eudicotyledons</taxon>
        <taxon>Gunneridae</taxon>
        <taxon>Pentapetalae</taxon>
        <taxon>asterids</taxon>
        <taxon>campanulids</taxon>
        <taxon>Asterales</taxon>
        <taxon>Asteraceae</taxon>
        <taxon>Asteroideae</taxon>
        <taxon>Anthemideae</taxon>
        <taxon>Anthemidinae</taxon>
        <taxon>Tanacetum</taxon>
    </lineage>
</organism>
<dbReference type="EMBL" id="BQNB010018671">
    <property type="protein sequence ID" value="GJT76972.1"/>
    <property type="molecule type" value="Genomic_DNA"/>
</dbReference>
<proteinExistence type="predicted"/>
<feature type="region of interest" description="Disordered" evidence="1">
    <location>
        <begin position="236"/>
        <end position="255"/>
    </location>
</feature>
<reference evidence="3" key="2">
    <citation type="submission" date="2022-01" db="EMBL/GenBank/DDBJ databases">
        <authorList>
            <person name="Yamashiro T."/>
            <person name="Shiraishi A."/>
            <person name="Satake H."/>
            <person name="Nakayama K."/>
        </authorList>
    </citation>
    <scope>NUCLEOTIDE SEQUENCE</scope>
</reference>
<dbReference type="Pfam" id="PF25597">
    <property type="entry name" value="SH3_retrovirus"/>
    <property type="match status" value="1"/>
</dbReference>
<evidence type="ECO:0000256" key="1">
    <source>
        <dbReference type="SAM" id="MobiDB-lite"/>
    </source>
</evidence>
<reference evidence="3" key="1">
    <citation type="journal article" date="2022" name="Int. J. Mol. Sci.">
        <title>Draft Genome of Tanacetum Coccineum: Genomic Comparison of Closely Related Tanacetum-Family Plants.</title>
        <authorList>
            <person name="Yamashiro T."/>
            <person name="Shiraishi A."/>
            <person name="Nakayama K."/>
            <person name="Satake H."/>
        </authorList>
    </citation>
    <scope>NUCLEOTIDE SEQUENCE</scope>
</reference>
<dbReference type="Proteomes" id="UP001151760">
    <property type="component" value="Unassembled WGS sequence"/>
</dbReference>
<evidence type="ECO:0000313" key="3">
    <source>
        <dbReference type="EMBL" id="GJT76972.1"/>
    </source>
</evidence>
<keyword evidence="4" id="KW-1185">Reference proteome</keyword>
<evidence type="ECO:0000259" key="2">
    <source>
        <dbReference type="Pfam" id="PF25597"/>
    </source>
</evidence>
<gene>
    <name evidence="3" type="ORF">Tco_1043697</name>
</gene>
<name>A0ABQ5GPY9_9ASTR</name>
<evidence type="ECO:0000313" key="4">
    <source>
        <dbReference type="Proteomes" id="UP001151760"/>
    </source>
</evidence>